<dbReference type="RefSeq" id="WP_132404688.1">
    <property type="nucleotide sequence ID" value="NZ_SMKA01000024.1"/>
</dbReference>
<dbReference type="OrthoDB" id="9802600at2"/>
<proteinExistence type="predicted"/>
<feature type="chain" id="PRO_5020274442" description="Ricin B lectin domain-containing protein" evidence="1">
    <location>
        <begin position="27"/>
        <end position="176"/>
    </location>
</feature>
<accession>A0A4R4QAB8</accession>
<evidence type="ECO:0000259" key="2">
    <source>
        <dbReference type="SMART" id="SM00458"/>
    </source>
</evidence>
<evidence type="ECO:0000313" key="3">
    <source>
        <dbReference type="EMBL" id="TDC32326.1"/>
    </source>
</evidence>
<dbReference type="AlphaFoldDB" id="A0A4R4QAB8"/>
<feature type="domain" description="Ricin B lectin" evidence="2">
    <location>
        <begin position="29"/>
        <end position="176"/>
    </location>
</feature>
<evidence type="ECO:0000313" key="4">
    <source>
        <dbReference type="Proteomes" id="UP000295075"/>
    </source>
</evidence>
<keyword evidence="1" id="KW-0732">Signal</keyword>
<protein>
    <recommendedName>
        <fullName evidence="2">Ricin B lectin domain-containing protein</fullName>
    </recommendedName>
</protein>
<evidence type="ECO:0000256" key="1">
    <source>
        <dbReference type="SAM" id="SignalP"/>
    </source>
</evidence>
<comment type="caution">
    <text evidence="3">The sequence shown here is derived from an EMBL/GenBank/DDBJ whole genome shotgun (WGS) entry which is preliminary data.</text>
</comment>
<dbReference type="Pfam" id="PF00652">
    <property type="entry name" value="Ricin_B_lectin"/>
    <property type="match status" value="1"/>
</dbReference>
<dbReference type="PROSITE" id="PS50231">
    <property type="entry name" value="RICIN_B_LECTIN"/>
    <property type="match status" value="1"/>
</dbReference>
<organism evidence="3 4">
    <name type="scientific">Kribbella albertanoniae</name>
    <dbReference type="NCBI Taxonomy" id="1266829"/>
    <lineage>
        <taxon>Bacteria</taxon>
        <taxon>Bacillati</taxon>
        <taxon>Actinomycetota</taxon>
        <taxon>Actinomycetes</taxon>
        <taxon>Propionibacteriales</taxon>
        <taxon>Kribbellaceae</taxon>
        <taxon>Kribbella</taxon>
    </lineage>
</organism>
<dbReference type="SUPFAM" id="SSF50370">
    <property type="entry name" value="Ricin B-like lectins"/>
    <property type="match status" value="1"/>
</dbReference>
<dbReference type="InterPro" id="IPR000772">
    <property type="entry name" value="Ricin_B_lectin"/>
</dbReference>
<dbReference type="Proteomes" id="UP000295075">
    <property type="component" value="Unassembled WGS sequence"/>
</dbReference>
<sequence>MSLKTWGALVLGVVALIGATTPLAHAGDSIPLPITNNWNGRCLDANANYLNQNGTPVQLWDCNGWHNQQWIMRYVSYGSEFQIVNRSNGRCLDANTSWGGRNGTPVQLWDCYSPGHHNQIWYVYRESGENHDYTIKNKASGRVLDANLSYIGSNGTPIQLWDNLGAQQHNQRWRVF</sequence>
<dbReference type="Gene3D" id="2.80.10.50">
    <property type="match status" value="1"/>
</dbReference>
<dbReference type="EMBL" id="SMKA01000024">
    <property type="protein sequence ID" value="TDC32326.1"/>
    <property type="molecule type" value="Genomic_DNA"/>
</dbReference>
<gene>
    <name evidence="3" type="ORF">E1261_08960</name>
</gene>
<feature type="signal peptide" evidence="1">
    <location>
        <begin position="1"/>
        <end position="26"/>
    </location>
</feature>
<name>A0A4R4QAB8_9ACTN</name>
<reference evidence="3 4" key="1">
    <citation type="submission" date="2019-03" db="EMBL/GenBank/DDBJ databases">
        <title>Draft genome sequences of novel Actinobacteria.</title>
        <authorList>
            <person name="Sahin N."/>
            <person name="Ay H."/>
            <person name="Saygin H."/>
        </authorList>
    </citation>
    <scope>NUCLEOTIDE SEQUENCE [LARGE SCALE GENOMIC DNA]</scope>
    <source>
        <strain evidence="3 4">JCM 30547</strain>
    </source>
</reference>
<dbReference type="InterPro" id="IPR035992">
    <property type="entry name" value="Ricin_B-like_lectins"/>
</dbReference>
<dbReference type="CDD" id="cd00161">
    <property type="entry name" value="beta-trefoil_Ricin-like"/>
    <property type="match status" value="1"/>
</dbReference>
<keyword evidence="4" id="KW-1185">Reference proteome</keyword>
<dbReference type="SMART" id="SM00458">
    <property type="entry name" value="RICIN"/>
    <property type="match status" value="1"/>
</dbReference>